<dbReference type="AlphaFoldDB" id="A0A8J6BGF9"/>
<comment type="similarity">
    <text evidence="10">Belongs to the TRM5 / TYW2 family.</text>
</comment>
<evidence type="ECO:0000256" key="1">
    <source>
        <dbReference type="ARBA" id="ARBA00009775"/>
    </source>
</evidence>
<sequence>MEVVDKSDIAYSIFNANLDVLAVIVDKKDTAKAKKALLSNKTLKLIHRVNVPPIRPDEKDITKNQILMSKESTEEAINAAMEPMGITFTVSKRTVALDYSKHDYKQALKKLLPAGLELPLSFETVGHLAHVNLLDAHGPHRFNIAKVFLDKHPKITTVVNKTSEISNEFRVFPMEVIGGRPDFGVAVKEGGCTFQLDFSKVYWNSRLGTEHQRLAGEITARSPGKAVVADLFCGVGPFVVPLLKAGHEVYGNDLNPDSVSYMEINAKKNAPEALGRLHPHLGDARAYMKELIAQRVPVTDVIMNLPALSHKFVDVHVGAYQRGDPLPVIHAYVFANIEADDPHTDENFQRVAIDLVTAELVGSDSTESVDMTARVIRDVAPNKRMVLVEFMVPCGVGYSNKRAE</sequence>
<keyword evidence="2 10" id="KW-0963">Cytoplasm</keyword>
<evidence type="ECO:0000256" key="5">
    <source>
        <dbReference type="ARBA" id="ARBA00022691"/>
    </source>
</evidence>
<keyword evidence="7 10" id="KW-0496">Mitochondrion</keyword>
<comment type="similarity">
    <text evidence="1">Belongs to the class I-like SAM-binding methyltransferase superfamily. TRM5/TYW2 family.</text>
</comment>
<evidence type="ECO:0000256" key="4">
    <source>
        <dbReference type="ARBA" id="ARBA00022679"/>
    </source>
</evidence>
<dbReference type="EC" id="2.1.1.228" evidence="10"/>
<dbReference type="CDD" id="cd02440">
    <property type="entry name" value="AdoMet_MTases"/>
    <property type="match status" value="1"/>
</dbReference>
<dbReference type="GO" id="GO:0070901">
    <property type="term" value="P:mitochondrial tRNA methylation"/>
    <property type="evidence" value="ECO:0007669"/>
    <property type="project" value="UniProtKB-ARBA"/>
</dbReference>
<dbReference type="InterPro" id="IPR029063">
    <property type="entry name" value="SAM-dependent_MTases_sf"/>
</dbReference>
<feature type="domain" description="SAM-dependent methyltransferase TRM5/TYW2-type" evidence="11">
    <location>
        <begin position="122"/>
        <end position="394"/>
    </location>
</feature>
<keyword evidence="4 10" id="KW-0808">Transferase</keyword>
<accession>A0A8J6BGF9</accession>
<dbReference type="InterPro" id="IPR030382">
    <property type="entry name" value="MeTrfase_TRM5/TYW2"/>
</dbReference>
<organism evidence="12 13">
    <name type="scientific">Carpediemonas membranifera</name>
    <dbReference type="NCBI Taxonomy" id="201153"/>
    <lineage>
        <taxon>Eukaryota</taxon>
        <taxon>Metamonada</taxon>
        <taxon>Carpediemonas-like organisms</taxon>
        <taxon>Carpediemonas</taxon>
    </lineage>
</organism>
<keyword evidence="6 10" id="KW-0819">tRNA processing</keyword>
<protein>
    <recommendedName>
        <fullName evidence="10">tRNA (guanine(37)-N1)-methyltransferase</fullName>
        <ecNumber evidence="10">2.1.1.228</ecNumber>
    </recommendedName>
    <alternativeName>
        <fullName evidence="10">M1G-methyltransferase</fullName>
    </alternativeName>
    <alternativeName>
        <fullName evidence="10">tRNA [GM37] methyltransferase</fullName>
    </alternativeName>
    <alternativeName>
        <fullName evidence="10">tRNA methyltransferase 5 homolog</fullName>
    </alternativeName>
</protein>
<evidence type="ECO:0000313" key="13">
    <source>
        <dbReference type="Proteomes" id="UP000717585"/>
    </source>
</evidence>
<keyword evidence="8 10" id="KW-0539">Nucleus</keyword>
<dbReference type="SUPFAM" id="SSF53335">
    <property type="entry name" value="S-adenosyl-L-methionine-dependent methyltransferases"/>
    <property type="match status" value="1"/>
</dbReference>
<evidence type="ECO:0000256" key="7">
    <source>
        <dbReference type="ARBA" id="ARBA00023128"/>
    </source>
</evidence>
<dbReference type="FunFam" id="3.30.300.110:FF:000001">
    <property type="entry name" value="tRNA (guanine(37)-N1)-methyltransferase"/>
    <property type="match status" value="1"/>
</dbReference>
<evidence type="ECO:0000256" key="10">
    <source>
        <dbReference type="HAMAP-Rule" id="MF_03152"/>
    </source>
</evidence>
<dbReference type="OrthoDB" id="408788at2759"/>
<dbReference type="Gene3D" id="3.30.300.110">
    <property type="entry name" value="Met-10+ protein-like domains"/>
    <property type="match status" value="1"/>
</dbReference>
<evidence type="ECO:0000256" key="9">
    <source>
        <dbReference type="ARBA" id="ARBA00047783"/>
    </source>
</evidence>
<dbReference type="GO" id="GO:0002939">
    <property type="term" value="P:tRNA N1-guanine methylation"/>
    <property type="evidence" value="ECO:0007669"/>
    <property type="project" value="TreeGrafter"/>
</dbReference>
<dbReference type="GO" id="GO:0052906">
    <property type="term" value="F:tRNA (guanine(37)-N1)-methyltransferase activity"/>
    <property type="evidence" value="ECO:0007669"/>
    <property type="project" value="UniProtKB-UniRule"/>
</dbReference>
<keyword evidence="3 10" id="KW-0489">Methyltransferase</keyword>
<dbReference type="Pfam" id="PF02475">
    <property type="entry name" value="TRM5-TYW2_MTfase"/>
    <property type="match status" value="1"/>
</dbReference>
<feature type="binding site" evidence="10">
    <location>
        <begin position="253"/>
        <end position="254"/>
    </location>
    <ligand>
        <name>S-adenosyl-L-methionine</name>
        <dbReference type="ChEBI" id="CHEBI:59789"/>
    </ligand>
</feature>
<comment type="catalytic activity">
    <reaction evidence="9 10">
        <text>guanosine(37) in tRNA + S-adenosyl-L-methionine = N(1)-methylguanosine(37) in tRNA + S-adenosyl-L-homocysteine + H(+)</text>
        <dbReference type="Rhea" id="RHEA:36899"/>
        <dbReference type="Rhea" id="RHEA-COMP:10145"/>
        <dbReference type="Rhea" id="RHEA-COMP:10147"/>
        <dbReference type="ChEBI" id="CHEBI:15378"/>
        <dbReference type="ChEBI" id="CHEBI:57856"/>
        <dbReference type="ChEBI" id="CHEBI:59789"/>
        <dbReference type="ChEBI" id="CHEBI:73542"/>
        <dbReference type="ChEBI" id="CHEBI:74269"/>
        <dbReference type="EC" id="2.1.1.228"/>
    </reaction>
</comment>
<proteinExistence type="inferred from homology"/>
<dbReference type="InterPro" id="IPR025792">
    <property type="entry name" value="tRNA_Gua_MeTrfase_euk"/>
</dbReference>
<evidence type="ECO:0000256" key="2">
    <source>
        <dbReference type="ARBA" id="ARBA00022490"/>
    </source>
</evidence>
<dbReference type="Gene3D" id="3.40.50.150">
    <property type="entry name" value="Vaccinia Virus protein VP39"/>
    <property type="match status" value="1"/>
</dbReference>
<dbReference type="GO" id="GO:0005759">
    <property type="term" value="C:mitochondrial matrix"/>
    <property type="evidence" value="ECO:0007669"/>
    <property type="project" value="UniProtKB-SubCell"/>
</dbReference>
<dbReference type="EMBL" id="JAHDYR010000004">
    <property type="protein sequence ID" value="KAG9396987.1"/>
    <property type="molecule type" value="Genomic_DNA"/>
</dbReference>
<evidence type="ECO:0000256" key="3">
    <source>
        <dbReference type="ARBA" id="ARBA00022603"/>
    </source>
</evidence>
<dbReference type="PROSITE" id="PS51684">
    <property type="entry name" value="SAM_MT_TRM5_TYW2"/>
    <property type="match status" value="1"/>
</dbReference>
<name>A0A8J6BGF9_9EUKA</name>
<comment type="function">
    <text evidence="10">Specifically methylates the N1 position of guanosine-37 in various cytoplasmic and mitochondrial tRNAs. Methylation is not dependent on the nature of the nucleoside 5' of the target nucleoside. This is the first step in the biosynthesis of wybutosine (yW), a modified base adjacent to the anticodon of tRNAs and required for accurate decoding.</text>
</comment>
<dbReference type="InterPro" id="IPR056744">
    <property type="entry name" value="TRM5/TYW2-like_N"/>
</dbReference>
<feature type="binding site" evidence="10">
    <location>
        <position position="211"/>
    </location>
    <ligand>
        <name>S-adenosyl-L-methionine</name>
        <dbReference type="ChEBI" id="CHEBI:59789"/>
    </ligand>
</feature>
<dbReference type="InterPro" id="IPR056743">
    <property type="entry name" value="TRM5-TYW2-like_MTfase"/>
</dbReference>
<feature type="binding site" evidence="10">
    <location>
        <begin position="283"/>
        <end position="284"/>
    </location>
    <ligand>
        <name>S-adenosyl-L-methionine</name>
        <dbReference type="ChEBI" id="CHEBI:59789"/>
    </ligand>
</feature>
<evidence type="ECO:0000256" key="8">
    <source>
        <dbReference type="ARBA" id="ARBA00023242"/>
    </source>
</evidence>
<gene>
    <name evidence="12" type="ORF">J8273_1336</name>
</gene>
<dbReference type="GO" id="GO:0005634">
    <property type="term" value="C:nucleus"/>
    <property type="evidence" value="ECO:0007669"/>
    <property type="project" value="UniProtKB-SubCell"/>
</dbReference>
<keyword evidence="5 10" id="KW-0949">S-adenosyl-L-methionine</keyword>
<keyword evidence="13" id="KW-1185">Reference proteome</keyword>
<reference evidence="12" key="1">
    <citation type="submission" date="2021-05" db="EMBL/GenBank/DDBJ databases">
        <title>A free-living protist that lacks canonical eukaryotic 1 DNA replication and segregation systems.</title>
        <authorList>
            <person name="Salas-Leiva D.E."/>
            <person name="Tromer E.C."/>
            <person name="Curtis B.A."/>
            <person name="Jerlstrom-Hultqvist J."/>
            <person name="Kolisko M."/>
            <person name="Yi Z."/>
            <person name="Salas-Leiva J.S."/>
            <person name="Gallot-Lavallee L."/>
            <person name="Kops G.J.P.L."/>
            <person name="Archibald J.M."/>
            <person name="Simpson A.G.B."/>
            <person name="Roger A.J."/>
        </authorList>
    </citation>
    <scope>NUCLEOTIDE SEQUENCE</scope>
    <source>
        <strain evidence="12">BICM</strain>
    </source>
</reference>
<dbReference type="PANTHER" id="PTHR23245:SF36">
    <property type="entry name" value="TRNA (GUANINE(37)-N1)-METHYLTRANSFERASE"/>
    <property type="match status" value="1"/>
</dbReference>
<comment type="subunit">
    <text evidence="10">Monomer.</text>
</comment>
<dbReference type="PANTHER" id="PTHR23245">
    <property type="entry name" value="TRNA METHYLTRANSFERASE"/>
    <property type="match status" value="1"/>
</dbReference>
<dbReference type="Proteomes" id="UP000717585">
    <property type="component" value="Unassembled WGS sequence"/>
</dbReference>
<dbReference type="HAMAP" id="MF_03152">
    <property type="entry name" value="TRM5"/>
    <property type="match status" value="1"/>
</dbReference>
<evidence type="ECO:0000313" key="12">
    <source>
        <dbReference type="EMBL" id="KAG9396987.1"/>
    </source>
</evidence>
<feature type="binding site" evidence="10">
    <location>
        <position position="304"/>
    </location>
    <ligand>
        <name>S-adenosyl-L-methionine</name>
        <dbReference type="ChEBI" id="CHEBI:59789"/>
    </ligand>
</feature>
<evidence type="ECO:0000256" key="6">
    <source>
        <dbReference type="ARBA" id="ARBA00022694"/>
    </source>
</evidence>
<comment type="subcellular location">
    <subcellularLocation>
        <location evidence="10">Mitochondrion matrix</location>
    </subcellularLocation>
    <subcellularLocation>
        <location evidence="10">Nucleus</location>
    </subcellularLocation>
    <subcellularLocation>
        <location evidence="10">Cytoplasm</location>
    </subcellularLocation>
    <text evidence="10">Predominantly in the mitochondria and in the nucleus.</text>
</comment>
<dbReference type="Pfam" id="PF25133">
    <property type="entry name" value="TYW2_N_2"/>
    <property type="match status" value="1"/>
</dbReference>
<comment type="caution">
    <text evidence="12">The sequence shown here is derived from an EMBL/GenBank/DDBJ whole genome shotgun (WGS) entry which is preliminary data.</text>
</comment>
<evidence type="ECO:0000259" key="11">
    <source>
        <dbReference type="PROSITE" id="PS51684"/>
    </source>
</evidence>